<dbReference type="RefSeq" id="WP_251418163.1">
    <property type="nucleotide sequence ID" value="NZ_JAMQGM010000047.1"/>
</dbReference>
<feature type="transmembrane region" description="Helical" evidence="2">
    <location>
        <begin position="100"/>
        <end position="119"/>
    </location>
</feature>
<comment type="caution">
    <text evidence="3">The sequence shown here is derived from an EMBL/GenBank/DDBJ whole genome shotgun (WGS) entry which is preliminary data.</text>
</comment>
<organism evidence="3 4">
    <name type="scientific">Streptomyces meridianus</name>
    <dbReference type="NCBI Taxonomy" id="2938945"/>
    <lineage>
        <taxon>Bacteria</taxon>
        <taxon>Bacillati</taxon>
        <taxon>Actinomycetota</taxon>
        <taxon>Actinomycetes</taxon>
        <taxon>Kitasatosporales</taxon>
        <taxon>Streptomycetaceae</taxon>
        <taxon>Streptomyces</taxon>
    </lineage>
</organism>
<dbReference type="Proteomes" id="UP001167160">
    <property type="component" value="Unassembled WGS sequence"/>
</dbReference>
<feature type="region of interest" description="Disordered" evidence="1">
    <location>
        <begin position="18"/>
        <end position="39"/>
    </location>
</feature>
<evidence type="ECO:0000313" key="4">
    <source>
        <dbReference type="Proteomes" id="UP001167160"/>
    </source>
</evidence>
<keyword evidence="4" id="KW-1185">Reference proteome</keyword>
<keyword evidence="2" id="KW-0472">Membrane</keyword>
<reference evidence="3" key="1">
    <citation type="journal article" date="2023" name="Int. J. Syst. Evol. Microbiol.">
        <title>Streptomyces meridianus sp. nov. isolated from brackish water of the Tagus estuary in Alcochete, Portugal.</title>
        <authorList>
            <person name="Santos J.D.N."/>
            <person name="Klimek D."/>
            <person name="Calusinska M."/>
            <person name="Lobo Da Cunha A."/>
            <person name="Catita J."/>
            <person name="Goncalves H."/>
            <person name="Gonzalez I."/>
            <person name="Reyes F."/>
            <person name="Lage O.M."/>
        </authorList>
    </citation>
    <scope>NUCLEOTIDE SEQUENCE</scope>
    <source>
        <strain evidence="3">MTZ3.1</strain>
    </source>
</reference>
<evidence type="ECO:0000313" key="3">
    <source>
        <dbReference type="EMBL" id="MCM2579850.1"/>
    </source>
</evidence>
<feature type="compositionally biased region" description="Basic and acidic residues" evidence="1">
    <location>
        <begin position="24"/>
        <end position="39"/>
    </location>
</feature>
<evidence type="ECO:0000256" key="1">
    <source>
        <dbReference type="SAM" id="MobiDB-lite"/>
    </source>
</evidence>
<gene>
    <name evidence="3" type="ORF">M1E25_21295</name>
</gene>
<keyword evidence="2" id="KW-0812">Transmembrane</keyword>
<keyword evidence="2" id="KW-1133">Transmembrane helix</keyword>
<feature type="transmembrane region" description="Helical" evidence="2">
    <location>
        <begin position="47"/>
        <end position="64"/>
    </location>
</feature>
<accession>A0ABT0XBF6</accession>
<protein>
    <submittedName>
        <fullName evidence="3">Uncharacterized protein</fullName>
    </submittedName>
</protein>
<dbReference type="EMBL" id="JAMQGM010000047">
    <property type="protein sequence ID" value="MCM2579850.1"/>
    <property type="molecule type" value="Genomic_DNA"/>
</dbReference>
<feature type="transmembrane region" description="Helical" evidence="2">
    <location>
        <begin position="76"/>
        <end position="93"/>
    </location>
</feature>
<sequence>MNNRGGDEHERRENFALHWQTARTSHERRGLLNDPERRDDPALTRNASLIVVLVLAVSAVHGLVRSLSEGRGAAMTAWYAAVLLCAAGAAALSRRGRTRISLAIVVVLLLTDSLLISGYF</sequence>
<name>A0ABT0XBF6_9ACTN</name>
<proteinExistence type="predicted"/>
<evidence type="ECO:0000256" key="2">
    <source>
        <dbReference type="SAM" id="Phobius"/>
    </source>
</evidence>